<protein>
    <recommendedName>
        <fullName evidence="4">DUF4062 domain-containing protein</fullName>
    </recommendedName>
</protein>
<dbReference type="EMBL" id="VSKK01000007">
    <property type="protein sequence ID" value="TYB73199.1"/>
    <property type="molecule type" value="Genomic_DNA"/>
</dbReference>
<feature type="coiled-coil region" evidence="1">
    <location>
        <begin position="238"/>
        <end position="285"/>
    </location>
</feature>
<evidence type="ECO:0000313" key="3">
    <source>
        <dbReference type="Proteomes" id="UP000323720"/>
    </source>
</evidence>
<comment type="caution">
    <text evidence="2">The sequence shown here is derived from an EMBL/GenBank/DDBJ whole genome shotgun (WGS) entry which is preliminary data.</text>
</comment>
<gene>
    <name evidence="2" type="ORF">ES674_15245</name>
</gene>
<proteinExistence type="predicted"/>
<keyword evidence="3" id="KW-1185">Reference proteome</keyword>
<evidence type="ECO:0000313" key="2">
    <source>
        <dbReference type="EMBL" id="TYB73199.1"/>
    </source>
</evidence>
<dbReference type="OrthoDB" id="6249026at2"/>
<keyword evidence="1" id="KW-0175">Coiled coil</keyword>
<sequence length="390" mass="45076">MKEIKQINLFISCPGDIKDELNSIEVIVKEFNKTFGKISSFSIQIVHWNEDTYTDVGEDGQEIINNQIDYDILIGILWMKLGTPTKRDKSGTVEEINRAIKNPEKQQLIYFKTATPNNLNAINTSELDDVMLFKKELSNKLLYKEFESIEKFETLFRLNLSSLIKDKFIDKQELNQSSTEIILPKKDVKYQNIVSLIDEIENSTKGNFGDIDIFEINKNGYECFDKITLNLTKMTEYLEKLTTNLNKGTEEINQANNIKDTRLKLSRAKKVVNRLSKELDDFNDEINSELPDFSENLKEVGKVTSDIFLTLKSYSGIDEYDIESNTIAFRDSMEYAMNSTAEMLKEIMNWPPINLKFNTSKRNTEVTLKDLTKEIMFGLTLIDETLDNKD</sequence>
<dbReference type="RefSeq" id="WP_148405493.1">
    <property type="nucleotide sequence ID" value="NZ_VSKK01000007.1"/>
</dbReference>
<evidence type="ECO:0000256" key="1">
    <source>
        <dbReference type="SAM" id="Coils"/>
    </source>
</evidence>
<accession>A0A5D0QWF6</accession>
<organism evidence="2 3">
    <name type="scientific">Bizionia myxarmorum</name>
    <dbReference type="NCBI Taxonomy" id="291186"/>
    <lineage>
        <taxon>Bacteria</taxon>
        <taxon>Pseudomonadati</taxon>
        <taxon>Bacteroidota</taxon>
        <taxon>Flavobacteriia</taxon>
        <taxon>Flavobacteriales</taxon>
        <taxon>Flavobacteriaceae</taxon>
        <taxon>Bizionia</taxon>
    </lineage>
</organism>
<name>A0A5D0QWF6_9FLAO</name>
<evidence type="ECO:0008006" key="4">
    <source>
        <dbReference type="Google" id="ProtNLM"/>
    </source>
</evidence>
<dbReference type="AlphaFoldDB" id="A0A5D0QWF6"/>
<dbReference type="Proteomes" id="UP000323720">
    <property type="component" value="Unassembled WGS sequence"/>
</dbReference>
<reference evidence="2 3" key="1">
    <citation type="submission" date="2019-08" db="EMBL/GenBank/DDBJ databases">
        <title>Genomes of Antarctic Bizionia species.</title>
        <authorList>
            <person name="Bowman J.P."/>
        </authorList>
    </citation>
    <scope>NUCLEOTIDE SEQUENCE [LARGE SCALE GENOMIC DNA]</scope>
    <source>
        <strain evidence="2 3">ADA-4</strain>
    </source>
</reference>